<dbReference type="PROSITE" id="PS00108">
    <property type="entry name" value="PROTEIN_KINASE_ST"/>
    <property type="match status" value="1"/>
</dbReference>
<evidence type="ECO:0000313" key="3">
    <source>
        <dbReference type="EMBL" id="KAL0058022.1"/>
    </source>
</evidence>
<keyword evidence="4" id="KW-1185">Reference proteome</keyword>
<feature type="region of interest" description="Disordered" evidence="1">
    <location>
        <begin position="741"/>
        <end position="813"/>
    </location>
</feature>
<reference evidence="3 4" key="1">
    <citation type="submission" date="2024-05" db="EMBL/GenBank/DDBJ databases">
        <title>A draft genome resource for the thread blight pathogen Marasmius tenuissimus strain MS-2.</title>
        <authorList>
            <person name="Yulfo-Soto G.E."/>
            <person name="Baruah I.K."/>
            <person name="Amoako-Attah I."/>
            <person name="Bukari Y."/>
            <person name="Meinhardt L.W."/>
            <person name="Bailey B.A."/>
            <person name="Cohen S.P."/>
        </authorList>
    </citation>
    <scope>NUCLEOTIDE SEQUENCE [LARGE SCALE GENOMIC DNA]</scope>
    <source>
        <strain evidence="3 4">MS-2</strain>
    </source>
</reference>
<dbReference type="PROSITE" id="PS50011">
    <property type="entry name" value="PROTEIN_KINASE_DOM"/>
    <property type="match status" value="1"/>
</dbReference>
<feature type="region of interest" description="Disordered" evidence="1">
    <location>
        <begin position="457"/>
        <end position="550"/>
    </location>
</feature>
<sequence length="1026" mass="114779">MDHGSSREKPSDVFSFNDDEELTHRLRFIKEVGFGNWGSVWKCEPRSTETLSTGDSFDQSLKRTFAVKLVHRRGEKPEEIKTSAARVKSLWNEMRIVRQFKSDPHPSIIPFYSFLLTPSYALVTMAYYPDLITVQVAETYARTWFRFLLSAVEYLHKRGVVHNDIKPANILMSPKGIPVLCDFGFAESYDLESSSAFHSRCSYGTPEYLSPERARGIPHDTRKSDVWSLGVTFFEILVGRTPFEESDTDNCLTHEDLEKYWARTLRGKWVGSWKMSKGAERLLRRMLAPNADLRCTAAEAMKDIYWVPDTQSSHRKSSSYGSSIVFEKDLAKIMDASTSWNAQSPASVKGPNSPPGLVSPDSNSNRSKTIIKSKSQPKVNATKAPVRKRVPVPKPVDLSPIKASPPTSPNAPVKSDTNARKRQPFGAVAGARSNIQAAKVGTKLSIDQLAERHKGRMLADLAGPPKKGKDKENHVTQRVQDWERERERLREMSRLEELEKDTDTEDQAEVEPSEMPVEKQERPSSVESSDKEQECKDDTSHPNFTTLSLPHIPVTSPIRVPSVHLSALETEPESAIQGPTERRRSGLFTHKIRASIDKTMQKYKTSTIGRNNASHDRSVESRVDHSERESWEDEDLFREAKSSLPVVRHAIHNERVGADNQFDRLTLWMRNVERVVEDARDSFTTGTPTTLPPLPLPPASRSRSNRSSRLPRRVLAANEIFSDTSMLDTSTADQSMTSYVTSITTSPAPTKSTKPTEEKDQSPAAVPESHSTPNRQRRATVSILSPPEHVASDIFELNDSPSRRKEKSKSHGNLLQRHIAPPSELAAALNQDPAPPSSPRLSVAVDRSIFIAPQVRSREDVDHLNTPPPFSKSFDELTSSPMVVEPYPSRNSSALERPVPDTPTQRKLEGVYDRFLMATSGVKRVGKGYQSDINGPVHNTVKSPQNAPARHRAFYSTRRQMPPPVSSDDQMHIVVDELGVMSSTPAPGADYGVLKDQSNNTVAIVRRAFKAMVPGKTLNRRLSRLS</sequence>
<protein>
    <recommendedName>
        <fullName evidence="2">Protein kinase domain-containing protein</fullName>
    </recommendedName>
</protein>
<dbReference type="InterPro" id="IPR045269">
    <property type="entry name" value="Atg1-like"/>
</dbReference>
<feature type="compositionally biased region" description="Basic and acidic residues" evidence="1">
    <location>
        <begin position="613"/>
        <end position="626"/>
    </location>
</feature>
<organism evidence="3 4">
    <name type="scientific">Marasmius tenuissimus</name>
    <dbReference type="NCBI Taxonomy" id="585030"/>
    <lineage>
        <taxon>Eukaryota</taxon>
        <taxon>Fungi</taxon>
        <taxon>Dikarya</taxon>
        <taxon>Basidiomycota</taxon>
        <taxon>Agaricomycotina</taxon>
        <taxon>Agaricomycetes</taxon>
        <taxon>Agaricomycetidae</taxon>
        <taxon>Agaricales</taxon>
        <taxon>Marasmiineae</taxon>
        <taxon>Marasmiaceae</taxon>
        <taxon>Marasmius</taxon>
    </lineage>
</organism>
<feature type="region of interest" description="Disordered" evidence="1">
    <location>
        <begin position="680"/>
        <end position="711"/>
    </location>
</feature>
<accession>A0ABR2Z8K4</accession>
<proteinExistence type="predicted"/>
<dbReference type="Proteomes" id="UP001437256">
    <property type="component" value="Unassembled WGS sequence"/>
</dbReference>
<dbReference type="Gene3D" id="1.10.510.10">
    <property type="entry name" value="Transferase(Phosphotransferase) domain 1"/>
    <property type="match status" value="1"/>
</dbReference>
<evidence type="ECO:0000259" key="2">
    <source>
        <dbReference type="PROSITE" id="PS50011"/>
    </source>
</evidence>
<evidence type="ECO:0000256" key="1">
    <source>
        <dbReference type="SAM" id="MobiDB-lite"/>
    </source>
</evidence>
<dbReference type="PANTHER" id="PTHR24348:SF68">
    <property type="entry name" value="SERINE_THREONINE-PROTEIN KINASE ATG1C"/>
    <property type="match status" value="1"/>
</dbReference>
<feature type="compositionally biased region" description="Acidic residues" evidence="1">
    <location>
        <begin position="498"/>
        <end position="512"/>
    </location>
</feature>
<dbReference type="CDD" id="cd14014">
    <property type="entry name" value="STKc_PknB_like"/>
    <property type="match status" value="1"/>
</dbReference>
<dbReference type="InterPro" id="IPR008271">
    <property type="entry name" value="Ser/Thr_kinase_AS"/>
</dbReference>
<dbReference type="Pfam" id="PF00069">
    <property type="entry name" value="Pkinase"/>
    <property type="match status" value="1"/>
</dbReference>
<feature type="compositionally biased region" description="Basic and acidic residues" evidence="1">
    <location>
        <begin position="467"/>
        <end position="497"/>
    </location>
</feature>
<dbReference type="SUPFAM" id="SSF56112">
    <property type="entry name" value="Protein kinase-like (PK-like)"/>
    <property type="match status" value="1"/>
</dbReference>
<dbReference type="EMBL" id="JBBXMP010000384">
    <property type="protein sequence ID" value="KAL0058022.1"/>
    <property type="molecule type" value="Genomic_DNA"/>
</dbReference>
<evidence type="ECO:0000313" key="4">
    <source>
        <dbReference type="Proteomes" id="UP001437256"/>
    </source>
</evidence>
<feature type="domain" description="Protein kinase" evidence="2">
    <location>
        <begin position="26"/>
        <end position="306"/>
    </location>
</feature>
<feature type="region of interest" description="Disordered" evidence="1">
    <location>
        <begin position="342"/>
        <end position="420"/>
    </location>
</feature>
<feature type="compositionally biased region" description="Basic and acidic residues" evidence="1">
    <location>
        <begin position="516"/>
        <end position="540"/>
    </location>
</feature>
<feature type="region of interest" description="Disordered" evidence="1">
    <location>
        <begin position="606"/>
        <end position="626"/>
    </location>
</feature>
<comment type="caution">
    <text evidence="3">The sequence shown here is derived from an EMBL/GenBank/DDBJ whole genome shotgun (WGS) entry which is preliminary data.</text>
</comment>
<dbReference type="PANTHER" id="PTHR24348">
    <property type="entry name" value="SERINE/THREONINE-PROTEIN KINASE UNC-51-RELATED"/>
    <property type="match status" value="1"/>
</dbReference>
<dbReference type="SMART" id="SM00220">
    <property type="entry name" value="S_TKc"/>
    <property type="match status" value="1"/>
</dbReference>
<dbReference type="InterPro" id="IPR000719">
    <property type="entry name" value="Prot_kinase_dom"/>
</dbReference>
<feature type="compositionally biased region" description="Low complexity" evidence="1">
    <location>
        <begin position="741"/>
        <end position="753"/>
    </location>
</feature>
<feature type="compositionally biased region" description="Polar residues" evidence="1">
    <location>
        <begin position="360"/>
        <end position="379"/>
    </location>
</feature>
<name>A0ABR2Z8K4_9AGAR</name>
<gene>
    <name evidence="3" type="ORF">AAF712_015316</name>
</gene>
<dbReference type="InterPro" id="IPR011009">
    <property type="entry name" value="Kinase-like_dom_sf"/>
</dbReference>
<feature type="region of interest" description="Disordered" evidence="1">
    <location>
        <begin position="929"/>
        <end position="948"/>
    </location>
</feature>